<dbReference type="NCBIfam" id="NF005143">
    <property type="entry name" value="PRK06596.1"/>
    <property type="match status" value="1"/>
</dbReference>
<dbReference type="Pfam" id="PF04542">
    <property type="entry name" value="Sigma70_r2"/>
    <property type="match status" value="1"/>
</dbReference>
<dbReference type="InterPro" id="IPR050813">
    <property type="entry name" value="Sigma-70_Factor"/>
</dbReference>
<dbReference type="InterPro" id="IPR013325">
    <property type="entry name" value="RNA_pol_sigma_r2"/>
</dbReference>
<keyword evidence="3" id="KW-0731">Sigma factor</keyword>
<reference evidence="7 8" key="1">
    <citation type="submission" date="2019-11" db="EMBL/GenBank/DDBJ databases">
        <title>Comparative genomics of hydrocarbon-degrading Desulfosarcina strains.</title>
        <authorList>
            <person name="Watanabe M."/>
            <person name="Kojima H."/>
            <person name="Fukui M."/>
        </authorList>
    </citation>
    <scope>NUCLEOTIDE SEQUENCE [LARGE SCALE GENOMIC DNA]</scope>
    <source>
        <strain evidence="8">oXyS1</strain>
    </source>
</reference>
<protein>
    <submittedName>
        <fullName evidence="7">RNA polymerase sigma factor</fullName>
    </submittedName>
</protein>
<evidence type="ECO:0000256" key="1">
    <source>
        <dbReference type="ARBA" id="ARBA00007788"/>
    </source>
</evidence>
<dbReference type="SUPFAM" id="SSF88946">
    <property type="entry name" value="Sigma2 domain of RNA polymerase sigma factors"/>
    <property type="match status" value="1"/>
</dbReference>
<feature type="domain" description="RNA polymerase sigma-70" evidence="6">
    <location>
        <begin position="75"/>
        <end position="88"/>
    </location>
</feature>
<dbReference type="InterPro" id="IPR013324">
    <property type="entry name" value="RNA_pol_sigma_r3/r4-like"/>
</dbReference>
<evidence type="ECO:0000256" key="2">
    <source>
        <dbReference type="ARBA" id="ARBA00023015"/>
    </source>
</evidence>
<dbReference type="NCBIfam" id="TIGR02937">
    <property type="entry name" value="sigma70-ECF"/>
    <property type="match status" value="1"/>
</dbReference>
<sequence>MNVTTNASPNSAIQLYLRDMGKYQLLDREEERTLARRVQMKNDQSALDRLVRGNLRLVVKIAKDFWTGGQVSLMDLIQEGNLGLVRAARKFDPRKQVKFSYYASFWIKAYIHKYLMDNHRSVRIGTTQSQRKLFFNLKKTTAQLSREGIEPTPAAIAKRLEVPKKDVVEMQQRLDQADLSLNAPLRSRENEEGMDRLVDMSTSAEEEVEAVQMQALLQENTQQFKRGLDARDRAILDRRILADQPDTLQTLGDHFGISRERIRQLEKRIINQLKAYLSARLPDMENYMLN</sequence>
<dbReference type="InterPro" id="IPR007627">
    <property type="entry name" value="RNA_pol_sigma70_r2"/>
</dbReference>
<dbReference type="InterPro" id="IPR007630">
    <property type="entry name" value="RNA_pol_sigma70_r4"/>
</dbReference>
<dbReference type="Pfam" id="PF04545">
    <property type="entry name" value="Sigma70_r4"/>
    <property type="match status" value="1"/>
</dbReference>
<dbReference type="PIRSF" id="PIRSF000770">
    <property type="entry name" value="RNA_pol_sigma-SigE/K"/>
    <property type="match status" value="1"/>
</dbReference>
<dbReference type="InterPro" id="IPR036388">
    <property type="entry name" value="WH-like_DNA-bd_sf"/>
</dbReference>
<dbReference type="Pfam" id="PF04539">
    <property type="entry name" value="Sigma70_r3"/>
    <property type="match status" value="1"/>
</dbReference>
<keyword evidence="2" id="KW-0805">Transcription regulation</keyword>
<dbReference type="PROSITE" id="PS00715">
    <property type="entry name" value="SIGMA70_1"/>
    <property type="match status" value="1"/>
</dbReference>
<dbReference type="Gene3D" id="1.10.601.10">
    <property type="entry name" value="RNA Polymerase Primary Sigma Factor"/>
    <property type="match status" value="1"/>
</dbReference>
<evidence type="ECO:0000256" key="5">
    <source>
        <dbReference type="ARBA" id="ARBA00023163"/>
    </source>
</evidence>
<dbReference type="PANTHER" id="PTHR30376:SF3">
    <property type="entry name" value="RNA POLYMERASE SIGMA FACTOR RPOH"/>
    <property type="match status" value="1"/>
</dbReference>
<organism evidence="7 8">
    <name type="scientific">Desulfosarcina ovata subsp. ovata</name>
    <dbReference type="NCBI Taxonomy" id="2752305"/>
    <lineage>
        <taxon>Bacteria</taxon>
        <taxon>Pseudomonadati</taxon>
        <taxon>Thermodesulfobacteriota</taxon>
        <taxon>Desulfobacteria</taxon>
        <taxon>Desulfobacterales</taxon>
        <taxon>Desulfosarcinaceae</taxon>
        <taxon>Desulfosarcina</taxon>
    </lineage>
</organism>
<dbReference type="InterPro" id="IPR007624">
    <property type="entry name" value="RNA_pol_sigma70_r3"/>
</dbReference>
<dbReference type="AlphaFoldDB" id="A0A5K8ACI4"/>
<dbReference type="Pfam" id="PF00140">
    <property type="entry name" value="Sigma70_r1_2"/>
    <property type="match status" value="1"/>
</dbReference>
<dbReference type="Proteomes" id="UP000422108">
    <property type="component" value="Chromosome"/>
</dbReference>
<comment type="similarity">
    <text evidence="1">Belongs to the sigma-70 factor family.</text>
</comment>
<evidence type="ECO:0000256" key="4">
    <source>
        <dbReference type="ARBA" id="ARBA00023125"/>
    </source>
</evidence>
<proteinExistence type="inferred from homology"/>
<dbReference type="InterPro" id="IPR000943">
    <property type="entry name" value="RNA_pol_sigma70"/>
</dbReference>
<dbReference type="GO" id="GO:0016987">
    <property type="term" value="F:sigma factor activity"/>
    <property type="evidence" value="ECO:0007669"/>
    <property type="project" value="UniProtKB-KW"/>
</dbReference>
<dbReference type="SUPFAM" id="SSF88659">
    <property type="entry name" value="Sigma3 and sigma4 domains of RNA polymerase sigma factors"/>
    <property type="match status" value="1"/>
</dbReference>
<gene>
    <name evidence="7" type="ORF">DSCOOX_35170</name>
</gene>
<accession>A0A5K8ACI4</accession>
<evidence type="ECO:0000313" key="7">
    <source>
        <dbReference type="EMBL" id="BBO90337.1"/>
    </source>
</evidence>
<dbReference type="PANTHER" id="PTHR30376">
    <property type="entry name" value="SIGMA FACTOR RPOH HEAT SHOCK RELATED"/>
    <property type="match status" value="1"/>
</dbReference>
<keyword evidence="4" id="KW-0238">DNA-binding</keyword>
<dbReference type="GO" id="GO:0003677">
    <property type="term" value="F:DNA binding"/>
    <property type="evidence" value="ECO:0007669"/>
    <property type="project" value="UniProtKB-KW"/>
</dbReference>
<dbReference type="InterPro" id="IPR014284">
    <property type="entry name" value="RNA_pol_sigma-70_dom"/>
</dbReference>
<keyword evidence="5" id="KW-0804">Transcription</keyword>
<dbReference type="PRINTS" id="PR00046">
    <property type="entry name" value="SIGMA70FCT"/>
</dbReference>
<dbReference type="InterPro" id="IPR009042">
    <property type="entry name" value="RNA_pol_sigma70_r1_2"/>
</dbReference>
<dbReference type="Gene3D" id="1.10.10.10">
    <property type="entry name" value="Winged helix-like DNA-binding domain superfamily/Winged helix DNA-binding domain"/>
    <property type="match status" value="2"/>
</dbReference>
<evidence type="ECO:0000259" key="6">
    <source>
        <dbReference type="PROSITE" id="PS00715"/>
    </source>
</evidence>
<evidence type="ECO:0000313" key="8">
    <source>
        <dbReference type="Proteomes" id="UP000422108"/>
    </source>
</evidence>
<name>A0A5K8ACI4_9BACT</name>
<dbReference type="GO" id="GO:0006352">
    <property type="term" value="P:DNA-templated transcription initiation"/>
    <property type="evidence" value="ECO:0007669"/>
    <property type="project" value="InterPro"/>
</dbReference>
<dbReference type="EMBL" id="AP021879">
    <property type="protein sequence ID" value="BBO90337.1"/>
    <property type="molecule type" value="Genomic_DNA"/>
</dbReference>
<dbReference type="RefSeq" id="WP_155311410.1">
    <property type="nucleotide sequence ID" value="NZ_AP021879.1"/>
</dbReference>
<evidence type="ECO:0000256" key="3">
    <source>
        <dbReference type="ARBA" id="ARBA00023082"/>
    </source>
</evidence>
<keyword evidence="8" id="KW-1185">Reference proteome</keyword>